<feature type="non-terminal residue" evidence="1">
    <location>
        <position position="125"/>
    </location>
</feature>
<keyword evidence="2" id="KW-1185">Reference proteome</keyword>
<proteinExistence type="predicted"/>
<dbReference type="EMBL" id="CACRXK020027009">
    <property type="protein sequence ID" value="CAB4040597.1"/>
    <property type="molecule type" value="Genomic_DNA"/>
</dbReference>
<comment type="caution">
    <text evidence="1">The sequence shown here is derived from an EMBL/GenBank/DDBJ whole genome shotgun (WGS) entry which is preliminary data.</text>
</comment>
<accession>A0A6S7K7I5</accession>
<reference evidence="1" key="1">
    <citation type="submission" date="2020-04" db="EMBL/GenBank/DDBJ databases">
        <authorList>
            <person name="Alioto T."/>
            <person name="Alioto T."/>
            <person name="Gomez Garrido J."/>
        </authorList>
    </citation>
    <scope>NUCLEOTIDE SEQUENCE</scope>
    <source>
        <strain evidence="1">A484AB</strain>
    </source>
</reference>
<dbReference type="AlphaFoldDB" id="A0A6S7K7I5"/>
<evidence type="ECO:0000313" key="2">
    <source>
        <dbReference type="Proteomes" id="UP001152795"/>
    </source>
</evidence>
<gene>
    <name evidence="1" type="ORF">PACLA_8A030131</name>
</gene>
<dbReference type="Proteomes" id="UP001152795">
    <property type="component" value="Unassembled WGS sequence"/>
</dbReference>
<sequence>MISQLEELMFDKVEQNERDEGQLESDLKRMGNYVLFMRNLLANGNDDEMMNMYDHLVRYVNDVSGRNPFWLDDNNEATPTVSLQPDAGDDVVDNYVGHLVTTCLGELVIPTLQADHFELVEDRGK</sequence>
<evidence type="ECO:0000313" key="1">
    <source>
        <dbReference type="EMBL" id="CAB4040597.1"/>
    </source>
</evidence>
<protein>
    <submittedName>
        <fullName evidence="1">Uncharacterized protein</fullName>
    </submittedName>
</protein>
<name>A0A6S7K7I5_PARCT</name>
<organism evidence="1 2">
    <name type="scientific">Paramuricea clavata</name>
    <name type="common">Red gorgonian</name>
    <name type="synonym">Violescent sea-whip</name>
    <dbReference type="NCBI Taxonomy" id="317549"/>
    <lineage>
        <taxon>Eukaryota</taxon>
        <taxon>Metazoa</taxon>
        <taxon>Cnidaria</taxon>
        <taxon>Anthozoa</taxon>
        <taxon>Octocorallia</taxon>
        <taxon>Malacalcyonacea</taxon>
        <taxon>Plexauridae</taxon>
        <taxon>Paramuricea</taxon>
    </lineage>
</organism>